<gene>
    <name evidence="1" type="ORF">METZ01_LOCUS346012</name>
</gene>
<proteinExistence type="predicted"/>
<reference evidence="1" key="1">
    <citation type="submission" date="2018-05" db="EMBL/GenBank/DDBJ databases">
        <authorList>
            <person name="Lanie J.A."/>
            <person name="Ng W.-L."/>
            <person name="Kazmierczak K.M."/>
            <person name="Andrzejewski T.M."/>
            <person name="Davidsen T.M."/>
            <person name="Wayne K.J."/>
            <person name="Tettelin H."/>
            <person name="Glass J.I."/>
            <person name="Rusch D."/>
            <person name="Podicherti R."/>
            <person name="Tsui H.-C.T."/>
            <person name="Winkler M.E."/>
        </authorList>
    </citation>
    <scope>NUCLEOTIDE SEQUENCE</scope>
</reference>
<dbReference type="EMBL" id="UINC01119378">
    <property type="protein sequence ID" value="SVC93158.1"/>
    <property type="molecule type" value="Genomic_DNA"/>
</dbReference>
<evidence type="ECO:0000313" key="1">
    <source>
        <dbReference type="EMBL" id="SVC93158.1"/>
    </source>
</evidence>
<sequence length="31" mass="3679">MILKKSWKKQRVITIELTAHCSKKFALLCFL</sequence>
<name>A0A382R815_9ZZZZ</name>
<protein>
    <submittedName>
        <fullName evidence="1">Uncharacterized protein</fullName>
    </submittedName>
</protein>
<dbReference type="AlphaFoldDB" id="A0A382R815"/>
<accession>A0A382R815</accession>
<organism evidence="1">
    <name type="scientific">marine metagenome</name>
    <dbReference type="NCBI Taxonomy" id="408172"/>
    <lineage>
        <taxon>unclassified sequences</taxon>
        <taxon>metagenomes</taxon>
        <taxon>ecological metagenomes</taxon>
    </lineage>
</organism>